<feature type="transmembrane region" description="Helical" evidence="1">
    <location>
        <begin position="132"/>
        <end position="157"/>
    </location>
</feature>
<dbReference type="RefSeq" id="WP_183642428.1">
    <property type="nucleotide sequence ID" value="NZ_JACHBL010000001.1"/>
</dbReference>
<sequence length="379" mass="41646">MSQALDTERNPTGVDGTLGFWTGLRTVFRMEFMQRMRSRSWYWMMGIWFVVIGLVTWAVVSSFRSYEAQSNGALQSGQLVFEAVLFFVLLFALLIAPAFAANTISGDRQNGTLAIIQNTLLSPAQIIGGKWLAAWVSALAFLVVSLPFILLSFALGGVDFSRVILFVLMLSFELLVMTGIGVAVSAVSIRPLFSVLGTYLLVALFAVGTLISFGLGAQLSAQPEQAPYLEGVSYEPPQEIIESTDPNALNDWFNEQSKCSTGTTEMKVVHTERVTWLLAANPFVMVADFAREPYRAGDQNDGELFTSISNGVRTAQAGPAYQYDCYTGMKRSELPDPQVVPIWPLGVGIQVVFLGALLWWAHSRVRTPVKTLSRGMRIA</sequence>
<evidence type="ECO:0000313" key="3">
    <source>
        <dbReference type="Proteomes" id="UP000523863"/>
    </source>
</evidence>
<feature type="transmembrane region" description="Helical" evidence="1">
    <location>
        <begin position="342"/>
        <end position="361"/>
    </location>
</feature>
<dbReference type="EMBL" id="JACHBL010000001">
    <property type="protein sequence ID" value="MBB5598563.1"/>
    <property type="molecule type" value="Genomic_DNA"/>
</dbReference>
<dbReference type="PANTHER" id="PTHR43471:SF12">
    <property type="entry name" value="HYPOTHETICAL MEMBRANE PROTEIN, CONSERVED"/>
    <property type="match status" value="1"/>
</dbReference>
<keyword evidence="1" id="KW-1133">Transmembrane helix</keyword>
<dbReference type="Pfam" id="PF12679">
    <property type="entry name" value="ABC2_membrane_2"/>
    <property type="match status" value="1"/>
</dbReference>
<feature type="transmembrane region" description="Helical" evidence="1">
    <location>
        <begin position="163"/>
        <end position="187"/>
    </location>
</feature>
<feature type="transmembrane region" description="Helical" evidence="1">
    <location>
        <begin position="40"/>
        <end position="60"/>
    </location>
</feature>
<feature type="transmembrane region" description="Helical" evidence="1">
    <location>
        <begin position="80"/>
        <end position="100"/>
    </location>
</feature>
<keyword evidence="1" id="KW-0812">Transmembrane</keyword>
<organism evidence="2 3">
    <name type="scientific">Neomicrococcus lactis</name>
    <dbReference type="NCBI Taxonomy" id="732241"/>
    <lineage>
        <taxon>Bacteria</taxon>
        <taxon>Bacillati</taxon>
        <taxon>Actinomycetota</taxon>
        <taxon>Actinomycetes</taxon>
        <taxon>Micrococcales</taxon>
        <taxon>Micrococcaceae</taxon>
        <taxon>Neomicrococcus</taxon>
    </lineage>
</organism>
<dbReference type="GO" id="GO:0005886">
    <property type="term" value="C:plasma membrane"/>
    <property type="evidence" value="ECO:0007669"/>
    <property type="project" value="UniProtKB-SubCell"/>
</dbReference>
<dbReference type="PANTHER" id="PTHR43471">
    <property type="entry name" value="ABC TRANSPORTER PERMEASE"/>
    <property type="match status" value="1"/>
</dbReference>
<evidence type="ECO:0000313" key="2">
    <source>
        <dbReference type="EMBL" id="MBB5598563.1"/>
    </source>
</evidence>
<proteinExistence type="predicted"/>
<keyword evidence="3" id="KW-1185">Reference proteome</keyword>
<feature type="transmembrane region" description="Helical" evidence="1">
    <location>
        <begin position="199"/>
        <end position="219"/>
    </location>
</feature>
<reference evidence="2 3" key="1">
    <citation type="submission" date="2020-08" db="EMBL/GenBank/DDBJ databases">
        <title>Sequencing the genomes of 1000 actinobacteria strains.</title>
        <authorList>
            <person name="Klenk H.-P."/>
        </authorList>
    </citation>
    <scope>NUCLEOTIDE SEQUENCE [LARGE SCALE GENOMIC DNA]</scope>
    <source>
        <strain evidence="2 3">DSM 23694</strain>
    </source>
</reference>
<dbReference type="Proteomes" id="UP000523863">
    <property type="component" value="Unassembled WGS sequence"/>
</dbReference>
<keyword evidence="1" id="KW-0472">Membrane</keyword>
<name>A0A7W9DBC8_9MICC</name>
<evidence type="ECO:0000256" key="1">
    <source>
        <dbReference type="SAM" id="Phobius"/>
    </source>
</evidence>
<comment type="caution">
    <text evidence="2">The sequence shown here is derived from an EMBL/GenBank/DDBJ whole genome shotgun (WGS) entry which is preliminary data.</text>
</comment>
<dbReference type="GO" id="GO:0140359">
    <property type="term" value="F:ABC-type transporter activity"/>
    <property type="evidence" value="ECO:0007669"/>
    <property type="project" value="InterPro"/>
</dbReference>
<accession>A0A7W9DBC8</accession>
<dbReference type="AlphaFoldDB" id="A0A7W9DBC8"/>
<protein>
    <submittedName>
        <fullName evidence="2">ABC-type transport system involved in multi-copper enzyme maturation permease subunit</fullName>
    </submittedName>
</protein>
<gene>
    <name evidence="2" type="ORF">BKA12_001643</name>
</gene>